<dbReference type="GeneID" id="115949361"/>
<protein>
    <submittedName>
        <fullName evidence="2">Huntingtin-like</fullName>
    </submittedName>
</protein>
<dbReference type="OrthoDB" id="10065698at2759"/>
<dbReference type="PANTHER" id="PTHR10170">
    <property type="entry name" value="HUNTINGTON DISEASE PROTEIN"/>
    <property type="match status" value="1"/>
</dbReference>
<reference evidence="2" key="1">
    <citation type="submission" date="2025-08" db="UniProtKB">
        <authorList>
            <consortium name="RefSeq"/>
        </authorList>
    </citation>
    <scope>IDENTIFICATION</scope>
</reference>
<accession>A0A8N5F2A7</accession>
<dbReference type="InterPro" id="IPR028426">
    <property type="entry name" value="Huntingtin_fam"/>
</dbReference>
<evidence type="ECO:0000313" key="2">
    <source>
        <dbReference type="RefSeq" id="XP_030921748.1"/>
    </source>
</evidence>
<sequence>MLLRSMFVTPKTMASVSTVQLWISGILAILRVLISQSTEDIVLSRIQELSFSPYLISCQAINRLRCGENNTSTPEDRTEVKQVKYPPEETFSRFLLQLVGILLEDIVTKQLKVDMNEQQHTFYCQELGTLLMCLIHIFKSGNT</sequence>
<dbReference type="GO" id="GO:0005737">
    <property type="term" value="C:cytoplasm"/>
    <property type="evidence" value="ECO:0007669"/>
    <property type="project" value="TreeGrafter"/>
</dbReference>
<dbReference type="Proteomes" id="UP000504602">
    <property type="component" value="Unplaced"/>
</dbReference>
<gene>
    <name evidence="2" type="primary">LOC115949361</name>
</gene>
<keyword evidence="1" id="KW-1185">Reference proteome</keyword>
<proteinExistence type="predicted"/>
<evidence type="ECO:0000313" key="1">
    <source>
        <dbReference type="Proteomes" id="UP000504602"/>
    </source>
</evidence>
<name>A0A8N5F2A7_GEOFO</name>
<dbReference type="PANTHER" id="PTHR10170:SF10">
    <property type="entry name" value="HUNTINGTIN"/>
    <property type="match status" value="1"/>
</dbReference>
<dbReference type="RefSeq" id="XP_030921748.1">
    <property type="nucleotide sequence ID" value="XM_031065888.1"/>
</dbReference>
<organism evidence="1 2">
    <name type="scientific">Geospiza fortis</name>
    <name type="common">Medium ground-finch</name>
    <dbReference type="NCBI Taxonomy" id="48883"/>
    <lineage>
        <taxon>Eukaryota</taxon>
        <taxon>Metazoa</taxon>
        <taxon>Chordata</taxon>
        <taxon>Craniata</taxon>
        <taxon>Vertebrata</taxon>
        <taxon>Euteleostomi</taxon>
        <taxon>Archelosauria</taxon>
        <taxon>Archosauria</taxon>
        <taxon>Dinosauria</taxon>
        <taxon>Saurischia</taxon>
        <taxon>Theropoda</taxon>
        <taxon>Coelurosauria</taxon>
        <taxon>Aves</taxon>
        <taxon>Neognathae</taxon>
        <taxon>Neoaves</taxon>
        <taxon>Telluraves</taxon>
        <taxon>Australaves</taxon>
        <taxon>Passeriformes</taxon>
        <taxon>Thraupidae</taxon>
        <taxon>Geospiza</taxon>
    </lineage>
</organism>
<dbReference type="AlphaFoldDB" id="A0A8N5F2A7"/>